<dbReference type="FunFam" id="3.30.1340.30:FF:000001">
    <property type="entry name" value="Molecular chaperone OsmY"/>
    <property type="match status" value="1"/>
</dbReference>
<evidence type="ECO:0000313" key="8">
    <source>
        <dbReference type="EMBL" id="NKE71581.1"/>
    </source>
</evidence>
<keyword evidence="3" id="KW-0677">Repeat</keyword>
<dbReference type="SMART" id="SM00749">
    <property type="entry name" value="BON"/>
    <property type="match status" value="1"/>
</dbReference>
<proteinExistence type="predicted"/>
<feature type="compositionally biased region" description="Polar residues" evidence="6">
    <location>
        <begin position="116"/>
        <end position="127"/>
    </location>
</feature>
<sequence length="134" mass="14276">MKETLSKLLVLILLIGVTTGCASWRDRDTESAPTDRGAGTTTRTDDAALTAKVKAKLLSDDVLNGMNIDVDTQNGVVFLNGVVDSQDQKQKAIELAQNTEGVREVEDNLKVGRIEGSSNESGSTLSVNLLEDLG</sequence>
<gene>
    <name evidence="8" type="ORF">MNODULE_12605</name>
</gene>
<evidence type="ECO:0000256" key="6">
    <source>
        <dbReference type="SAM" id="MobiDB-lite"/>
    </source>
</evidence>
<dbReference type="InterPro" id="IPR014004">
    <property type="entry name" value="Transpt-assoc_nodulatn_dom_bac"/>
</dbReference>
<reference evidence="8 9" key="1">
    <citation type="journal article" date="2020" name="Nature">
        <title>Bacterial chemolithoautotrophy via manganese oxidation.</title>
        <authorList>
            <person name="Yu H."/>
            <person name="Leadbetter J.R."/>
        </authorList>
    </citation>
    <scope>NUCLEOTIDE SEQUENCE [LARGE SCALE GENOMIC DNA]</scope>
    <source>
        <strain evidence="8 9">Mn-1</strain>
    </source>
</reference>
<dbReference type="AlphaFoldDB" id="A0A7X6DQM3"/>
<evidence type="ECO:0000256" key="3">
    <source>
        <dbReference type="ARBA" id="ARBA00022737"/>
    </source>
</evidence>
<evidence type="ECO:0000256" key="2">
    <source>
        <dbReference type="ARBA" id="ARBA00022729"/>
    </source>
</evidence>
<dbReference type="PANTHER" id="PTHR34606">
    <property type="entry name" value="BON DOMAIN-CONTAINING PROTEIN"/>
    <property type="match status" value="1"/>
</dbReference>
<evidence type="ECO:0000259" key="7">
    <source>
        <dbReference type="PROSITE" id="PS50914"/>
    </source>
</evidence>
<dbReference type="PROSITE" id="PS51257">
    <property type="entry name" value="PROKAR_LIPOPROTEIN"/>
    <property type="match status" value="1"/>
</dbReference>
<comment type="caution">
    <text evidence="8">The sequence shown here is derived from an EMBL/GenBank/DDBJ whole genome shotgun (WGS) entry which is preliminary data.</text>
</comment>
<dbReference type="Pfam" id="PF04972">
    <property type="entry name" value="BON"/>
    <property type="match status" value="1"/>
</dbReference>
<comment type="subcellular location">
    <subcellularLocation>
        <location evidence="1">Periplasm</location>
    </subcellularLocation>
</comment>
<keyword evidence="4" id="KW-0574">Periplasm</keyword>
<evidence type="ECO:0000256" key="4">
    <source>
        <dbReference type="ARBA" id="ARBA00022764"/>
    </source>
</evidence>
<evidence type="ECO:0000256" key="1">
    <source>
        <dbReference type="ARBA" id="ARBA00004418"/>
    </source>
</evidence>
<dbReference type="PANTHER" id="PTHR34606:SF15">
    <property type="entry name" value="BON DOMAIN-CONTAINING PROTEIN"/>
    <property type="match status" value="1"/>
</dbReference>
<name>A0A7X6DQM3_9BACT</name>
<dbReference type="Proteomes" id="UP000534783">
    <property type="component" value="Unassembled WGS sequence"/>
</dbReference>
<organism evidence="8 9">
    <name type="scientific">Candidatus Manganitrophus noduliformans</name>
    <dbReference type="NCBI Taxonomy" id="2606439"/>
    <lineage>
        <taxon>Bacteria</taxon>
        <taxon>Pseudomonadati</taxon>
        <taxon>Nitrospirota</taxon>
        <taxon>Nitrospiria</taxon>
        <taxon>Candidatus Troglogloeales</taxon>
        <taxon>Candidatus Manganitrophaceae</taxon>
        <taxon>Candidatus Manganitrophus</taxon>
    </lineage>
</organism>
<feature type="region of interest" description="Disordered" evidence="6">
    <location>
        <begin position="25"/>
        <end position="44"/>
    </location>
</feature>
<dbReference type="EMBL" id="VTOW01000002">
    <property type="protein sequence ID" value="NKE71581.1"/>
    <property type="molecule type" value="Genomic_DNA"/>
</dbReference>
<feature type="region of interest" description="Disordered" evidence="6">
    <location>
        <begin position="114"/>
        <end position="134"/>
    </location>
</feature>
<dbReference type="PROSITE" id="PS50914">
    <property type="entry name" value="BON"/>
    <property type="match status" value="1"/>
</dbReference>
<dbReference type="Gene3D" id="3.30.1340.30">
    <property type="match status" value="1"/>
</dbReference>
<dbReference type="InterPro" id="IPR051686">
    <property type="entry name" value="Lipoprotein_DolP"/>
</dbReference>
<protein>
    <recommendedName>
        <fullName evidence="5">Osmotically-inducible protein Y</fullName>
    </recommendedName>
</protein>
<dbReference type="RefSeq" id="WP_168060343.1">
    <property type="nucleotide sequence ID" value="NZ_VTOW01000002.1"/>
</dbReference>
<feature type="compositionally biased region" description="Low complexity" evidence="6">
    <location>
        <begin position="34"/>
        <end position="44"/>
    </location>
</feature>
<evidence type="ECO:0000256" key="5">
    <source>
        <dbReference type="ARBA" id="ARBA00070588"/>
    </source>
</evidence>
<accession>A0A7X6DQM3</accession>
<feature type="domain" description="BON" evidence="7">
    <location>
        <begin position="45"/>
        <end position="113"/>
    </location>
</feature>
<dbReference type="InterPro" id="IPR007055">
    <property type="entry name" value="BON_dom"/>
</dbReference>
<keyword evidence="9" id="KW-1185">Reference proteome</keyword>
<dbReference type="GO" id="GO:0042597">
    <property type="term" value="C:periplasmic space"/>
    <property type="evidence" value="ECO:0007669"/>
    <property type="project" value="UniProtKB-SubCell"/>
</dbReference>
<evidence type="ECO:0000313" key="9">
    <source>
        <dbReference type="Proteomes" id="UP000534783"/>
    </source>
</evidence>
<keyword evidence="2" id="KW-0732">Signal</keyword>